<dbReference type="PROSITE" id="PS50122">
    <property type="entry name" value="CHEB"/>
    <property type="match status" value="1"/>
</dbReference>
<evidence type="ECO:0000256" key="4">
    <source>
        <dbReference type="ARBA" id="ARBA00039140"/>
    </source>
</evidence>
<sequence length="346" mass="35637">MNKTRVLIVDDSITMRALFSGVLDEAPGICVVDHAANAAEARELIRSVRPDVVTLDVEMPGTSGLELLAEIIAEQPMPVIMLSTLTQKGSAATLQALELGAFECFPKPKAATMEEFRKIGPRLAKLIKAAAVGSVTTRKSSNAAPFVAEGAAPTDGVIALIGNTGAVDMVGEFVNRLPASCPPVIVHLGSTQTVAAALVEKLDKTAKPNVRAMFDGQRLEPGNVYLIQDAQRHVVVDRWPQGMLRLVDGEAIGGHRPSANLLINALARTAAASVSVGFLSGMGDDGVAALPVLLAAGGTAFAIDPAQAKAGELPGLAAAKIGLGAVDLTQLGTALLMRGLPPALAA</sequence>
<evidence type="ECO:0000256" key="2">
    <source>
        <dbReference type="ARBA" id="ARBA00022500"/>
    </source>
</evidence>
<evidence type="ECO:0000259" key="8">
    <source>
        <dbReference type="PROSITE" id="PS50110"/>
    </source>
</evidence>
<evidence type="ECO:0000313" key="11">
    <source>
        <dbReference type="Proteomes" id="UP000529795"/>
    </source>
</evidence>
<dbReference type="GO" id="GO:0008984">
    <property type="term" value="F:protein-glutamate methylesterase activity"/>
    <property type="evidence" value="ECO:0007669"/>
    <property type="project" value="UniProtKB-EC"/>
</dbReference>
<dbReference type="PROSITE" id="PS50110">
    <property type="entry name" value="RESPONSE_REGULATORY"/>
    <property type="match status" value="1"/>
</dbReference>
<protein>
    <recommendedName>
        <fullName evidence="4">protein-glutamate methylesterase</fullName>
        <ecNumber evidence="4">3.1.1.61</ecNumber>
    </recommendedName>
</protein>
<reference evidence="10 11" key="1">
    <citation type="submission" date="2020-08" db="EMBL/GenBank/DDBJ databases">
        <title>Genomic Encyclopedia of Type Strains, Phase IV (KMG-IV): sequencing the most valuable type-strain genomes for metagenomic binning, comparative biology and taxonomic classification.</title>
        <authorList>
            <person name="Goeker M."/>
        </authorList>
    </citation>
    <scope>NUCLEOTIDE SEQUENCE [LARGE SCALE GENOMIC DNA]</scope>
    <source>
        <strain evidence="10 11">YC6723</strain>
    </source>
</reference>
<dbReference type="GO" id="GO:0005737">
    <property type="term" value="C:cytoplasm"/>
    <property type="evidence" value="ECO:0007669"/>
    <property type="project" value="InterPro"/>
</dbReference>
<dbReference type="RefSeq" id="WP_183986974.1">
    <property type="nucleotide sequence ID" value="NZ_JACIEV010000012.1"/>
</dbReference>
<name>A0A840FID0_9SPHN</name>
<dbReference type="InterPro" id="IPR001789">
    <property type="entry name" value="Sig_transdc_resp-reg_receiver"/>
</dbReference>
<comment type="caution">
    <text evidence="6">Lacks conserved residue(s) required for the propagation of feature annotation.</text>
</comment>
<comment type="caution">
    <text evidence="10">The sequence shown here is derived from an EMBL/GenBank/DDBJ whole genome shotgun (WGS) entry which is preliminary data.</text>
</comment>
<feature type="modified residue" description="4-aspartylphosphate" evidence="7">
    <location>
        <position position="56"/>
    </location>
</feature>
<dbReference type="Pfam" id="PF00072">
    <property type="entry name" value="Response_reg"/>
    <property type="match status" value="1"/>
</dbReference>
<dbReference type="SUPFAM" id="SSF52172">
    <property type="entry name" value="CheY-like"/>
    <property type="match status" value="1"/>
</dbReference>
<evidence type="ECO:0000313" key="10">
    <source>
        <dbReference type="EMBL" id="MBB4155454.1"/>
    </source>
</evidence>
<keyword evidence="7" id="KW-0597">Phosphoprotein</keyword>
<dbReference type="SUPFAM" id="SSF52738">
    <property type="entry name" value="Methylesterase CheB, C-terminal domain"/>
    <property type="match status" value="1"/>
</dbReference>
<dbReference type="Gene3D" id="3.40.50.180">
    <property type="entry name" value="Methylesterase CheB, C-terminal domain"/>
    <property type="match status" value="1"/>
</dbReference>
<evidence type="ECO:0000259" key="9">
    <source>
        <dbReference type="PROSITE" id="PS50122"/>
    </source>
</evidence>
<dbReference type="Gene3D" id="3.40.50.2300">
    <property type="match status" value="1"/>
</dbReference>
<evidence type="ECO:0000256" key="1">
    <source>
        <dbReference type="ARBA" id="ARBA00022490"/>
    </source>
</evidence>
<feature type="domain" description="CheB-type methylesterase" evidence="9">
    <location>
        <begin position="151"/>
        <end position="317"/>
    </location>
</feature>
<dbReference type="InterPro" id="IPR000673">
    <property type="entry name" value="Sig_transdc_resp-reg_Me-estase"/>
</dbReference>
<dbReference type="GO" id="GO:0000156">
    <property type="term" value="F:phosphorelay response regulator activity"/>
    <property type="evidence" value="ECO:0007669"/>
    <property type="project" value="InterPro"/>
</dbReference>
<evidence type="ECO:0000256" key="3">
    <source>
        <dbReference type="ARBA" id="ARBA00022801"/>
    </source>
</evidence>
<dbReference type="CDD" id="cd17541">
    <property type="entry name" value="REC_CheB-like"/>
    <property type="match status" value="1"/>
</dbReference>
<evidence type="ECO:0000256" key="7">
    <source>
        <dbReference type="PROSITE-ProRule" id="PRU00169"/>
    </source>
</evidence>
<dbReference type="InterPro" id="IPR035909">
    <property type="entry name" value="CheB_C"/>
</dbReference>
<keyword evidence="11" id="KW-1185">Reference proteome</keyword>
<dbReference type="InterPro" id="IPR011006">
    <property type="entry name" value="CheY-like_superfamily"/>
</dbReference>
<dbReference type="PANTHER" id="PTHR42872:SF6">
    <property type="entry name" value="PROTEIN-GLUTAMATE METHYLESTERASE_PROTEIN-GLUTAMINE GLUTAMINASE"/>
    <property type="match status" value="1"/>
</dbReference>
<dbReference type="Proteomes" id="UP000529795">
    <property type="component" value="Unassembled WGS sequence"/>
</dbReference>
<dbReference type="EC" id="3.1.1.61" evidence="4"/>
<keyword evidence="3 10" id="KW-0378">Hydrolase</keyword>
<dbReference type="PANTHER" id="PTHR42872">
    <property type="entry name" value="PROTEIN-GLUTAMATE METHYLESTERASE/PROTEIN-GLUTAMINE GLUTAMINASE"/>
    <property type="match status" value="1"/>
</dbReference>
<proteinExistence type="predicted"/>
<dbReference type="EMBL" id="JACIEV010000012">
    <property type="protein sequence ID" value="MBB4155454.1"/>
    <property type="molecule type" value="Genomic_DNA"/>
</dbReference>
<keyword evidence="2" id="KW-0145">Chemotaxis</keyword>
<keyword evidence="1" id="KW-0963">Cytoplasm</keyword>
<dbReference type="InterPro" id="IPR008248">
    <property type="entry name" value="CheB-like"/>
</dbReference>
<gene>
    <name evidence="10" type="ORF">GGQ80_003377</name>
</gene>
<evidence type="ECO:0000256" key="6">
    <source>
        <dbReference type="PROSITE-ProRule" id="PRU00050"/>
    </source>
</evidence>
<comment type="catalytic activity">
    <reaction evidence="5">
        <text>[protein]-L-glutamate 5-O-methyl ester + H2O = L-glutamyl-[protein] + methanol + H(+)</text>
        <dbReference type="Rhea" id="RHEA:23236"/>
        <dbReference type="Rhea" id="RHEA-COMP:10208"/>
        <dbReference type="Rhea" id="RHEA-COMP:10311"/>
        <dbReference type="ChEBI" id="CHEBI:15377"/>
        <dbReference type="ChEBI" id="CHEBI:15378"/>
        <dbReference type="ChEBI" id="CHEBI:17790"/>
        <dbReference type="ChEBI" id="CHEBI:29973"/>
        <dbReference type="ChEBI" id="CHEBI:82795"/>
        <dbReference type="EC" id="3.1.1.61"/>
    </reaction>
</comment>
<organism evidence="10 11">
    <name type="scientific">Sphingomonas jinjuensis</name>
    <dbReference type="NCBI Taxonomy" id="535907"/>
    <lineage>
        <taxon>Bacteria</taxon>
        <taxon>Pseudomonadati</taxon>
        <taxon>Pseudomonadota</taxon>
        <taxon>Alphaproteobacteria</taxon>
        <taxon>Sphingomonadales</taxon>
        <taxon>Sphingomonadaceae</taxon>
        <taxon>Sphingomonas</taxon>
    </lineage>
</organism>
<dbReference type="Pfam" id="PF01339">
    <property type="entry name" value="CheB_methylest"/>
    <property type="match status" value="1"/>
</dbReference>
<dbReference type="AlphaFoldDB" id="A0A840FID0"/>
<dbReference type="PIRSF" id="PIRSF000876">
    <property type="entry name" value="RR_chemtxs_CheB"/>
    <property type="match status" value="1"/>
</dbReference>
<accession>A0A840FID0</accession>
<feature type="domain" description="Response regulatory" evidence="8">
    <location>
        <begin position="5"/>
        <end position="122"/>
    </location>
</feature>
<dbReference type="SMART" id="SM00448">
    <property type="entry name" value="REC"/>
    <property type="match status" value="1"/>
</dbReference>
<evidence type="ECO:0000256" key="5">
    <source>
        <dbReference type="ARBA" id="ARBA00048267"/>
    </source>
</evidence>
<dbReference type="GO" id="GO:0006935">
    <property type="term" value="P:chemotaxis"/>
    <property type="evidence" value="ECO:0007669"/>
    <property type="project" value="UniProtKB-KW"/>
</dbReference>